<proteinExistence type="predicted"/>
<comment type="caution">
    <text evidence="2">The sequence shown here is derived from an EMBL/GenBank/DDBJ whole genome shotgun (WGS) entry which is preliminary data.</text>
</comment>
<name>X0PNV0_9LACO</name>
<feature type="transmembrane region" description="Helical" evidence="1">
    <location>
        <begin position="84"/>
        <end position="101"/>
    </location>
</feature>
<dbReference type="RefSeq" id="WP_035451856.1">
    <property type="nucleotide sequence ID" value="NZ_AZGA01000018.1"/>
</dbReference>
<dbReference type="Proteomes" id="UP000051236">
    <property type="component" value="Unassembled WGS sequence"/>
</dbReference>
<keyword evidence="1" id="KW-0472">Membrane</keyword>
<evidence type="ECO:0000313" key="2">
    <source>
        <dbReference type="EMBL" id="KRM35017.1"/>
    </source>
</evidence>
<accession>X0PNV0</accession>
<feature type="transmembrane region" description="Helical" evidence="1">
    <location>
        <begin position="60"/>
        <end position="78"/>
    </location>
</feature>
<evidence type="ECO:0000313" key="3">
    <source>
        <dbReference type="Proteomes" id="UP000051236"/>
    </source>
</evidence>
<keyword evidence="3" id="KW-1185">Reference proteome</keyword>
<sequence>MKNVIDLRLLIAGVVILIGAIGSTIVHNPQSALGFIVTEALFMFTEFIRHQALTKRDVAWVLVAILAIALSGVITGLLRHDFKAMILVVLISFLAGCATYLKGTA</sequence>
<feature type="transmembrane region" description="Helical" evidence="1">
    <location>
        <begin position="7"/>
        <end position="26"/>
    </location>
</feature>
<dbReference type="EMBL" id="AZGA01000018">
    <property type="protein sequence ID" value="KRM35017.1"/>
    <property type="molecule type" value="Genomic_DNA"/>
</dbReference>
<reference evidence="2 3" key="1">
    <citation type="journal article" date="2015" name="Genome Announc.">
        <title>Expanding the biotechnology potential of lactobacilli through comparative genomics of 213 strains and associated genera.</title>
        <authorList>
            <person name="Sun Z."/>
            <person name="Harris H.M."/>
            <person name="McCann A."/>
            <person name="Guo C."/>
            <person name="Argimon S."/>
            <person name="Zhang W."/>
            <person name="Yang X."/>
            <person name="Jeffery I.B."/>
            <person name="Cooney J.C."/>
            <person name="Kagawa T.F."/>
            <person name="Liu W."/>
            <person name="Song Y."/>
            <person name="Salvetti E."/>
            <person name="Wrobel A."/>
            <person name="Rasinkangas P."/>
            <person name="Parkhill J."/>
            <person name="Rea M.C."/>
            <person name="O'Sullivan O."/>
            <person name="Ritari J."/>
            <person name="Douillard F.P."/>
            <person name="Paul Ross R."/>
            <person name="Yang R."/>
            <person name="Briner A.E."/>
            <person name="Felis G.E."/>
            <person name="de Vos W.M."/>
            <person name="Barrangou R."/>
            <person name="Klaenhammer T.R."/>
            <person name="Caufield P.W."/>
            <person name="Cui Y."/>
            <person name="Zhang H."/>
            <person name="O'Toole P.W."/>
        </authorList>
    </citation>
    <scope>NUCLEOTIDE SEQUENCE [LARGE SCALE GENOMIC DNA]</scope>
    <source>
        <strain evidence="2 3">DSM 18527</strain>
    </source>
</reference>
<keyword evidence="1" id="KW-0812">Transmembrane</keyword>
<evidence type="ECO:0000256" key="1">
    <source>
        <dbReference type="SAM" id="Phobius"/>
    </source>
</evidence>
<dbReference type="PATRIC" id="fig|1423734.3.peg.1886"/>
<dbReference type="AlphaFoldDB" id="X0PNV0"/>
<feature type="transmembrane region" description="Helical" evidence="1">
    <location>
        <begin position="32"/>
        <end position="48"/>
    </location>
</feature>
<gene>
    <name evidence="2" type="ORF">FC83_GL001863</name>
</gene>
<protein>
    <submittedName>
        <fullName evidence="2">Uncharacterized protein</fullName>
    </submittedName>
</protein>
<organism evidence="2 3">
    <name type="scientific">Agrilactobacillus composti DSM 18527 = JCM 14202</name>
    <dbReference type="NCBI Taxonomy" id="1423734"/>
    <lineage>
        <taxon>Bacteria</taxon>
        <taxon>Bacillati</taxon>
        <taxon>Bacillota</taxon>
        <taxon>Bacilli</taxon>
        <taxon>Lactobacillales</taxon>
        <taxon>Lactobacillaceae</taxon>
        <taxon>Agrilactobacillus</taxon>
    </lineage>
</organism>
<keyword evidence="1" id="KW-1133">Transmembrane helix</keyword>